<dbReference type="EMBL" id="CAJOBJ010334932">
    <property type="protein sequence ID" value="CAF5187692.1"/>
    <property type="molecule type" value="Genomic_DNA"/>
</dbReference>
<sequence>NPTTSVKRQEALGGKSKDSLLTVYRHLSKLREYESFQFGLLEYGYDSSSNIFWFIREAPGHRGYVTVLNLNQDPDEIAHISLYDLSKTDVPSRVHYEYQWPKAHLPTSREAHIDSDNLFIHSQSVNIFWWGAKLQKPNIFFKTAKEHSQNH</sequence>
<feature type="non-terminal residue" evidence="1">
    <location>
        <position position="1"/>
    </location>
</feature>
<organism evidence="1 2">
    <name type="scientific">Rotaria magnacalcarata</name>
    <dbReference type="NCBI Taxonomy" id="392030"/>
    <lineage>
        <taxon>Eukaryota</taxon>
        <taxon>Metazoa</taxon>
        <taxon>Spiralia</taxon>
        <taxon>Gnathifera</taxon>
        <taxon>Rotifera</taxon>
        <taxon>Eurotatoria</taxon>
        <taxon>Bdelloidea</taxon>
        <taxon>Philodinida</taxon>
        <taxon>Philodinidae</taxon>
        <taxon>Rotaria</taxon>
    </lineage>
</organism>
<proteinExistence type="predicted"/>
<comment type="caution">
    <text evidence="1">The sequence shown here is derived from an EMBL/GenBank/DDBJ whole genome shotgun (WGS) entry which is preliminary data.</text>
</comment>
<evidence type="ECO:0000313" key="2">
    <source>
        <dbReference type="Proteomes" id="UP000681720"/>
    </source>
</evidence>
<reference evidence="1" key="1">
    <citation type="submission" date="2021-02" db="EMBL/GenBank/DDBJ databases">
        <authorList>
            <person name="Nowell W R."/>
        </authorList>
    </citation>
    <scope>NUCLEOTIDE SEQUENCE</scope>
</reference>
<gene>
    <name evidence="1" type="ORF">GIL414_LOCUS71753</name>
</gene>
<dbReference type="AlphaFoldDB" id="A0A8S3HWL8"/>
<protein>
    <submittedName>
        <fullName evidence="1">Uncharacterized protein</fullName>
    </submittedName>
</protein>
<name>A0A8S3HWL8_9BILA</name>
<evidence type="ECO:0000313" key="1">
    <source>
        <dbReference type="EMBL" id="CAF5187692.1"/>
    </source>
</evidence>
<accession>A0A8S3HWL8</accession>
<dbReference type="Proteomes" id="UP000681720">
    <property type="component" value="Unassembled WGS sequence"/>
</dbReference>